<gene>
    <name evidence="2" type="ORF">PoB_004568700</name>
</gene>
<proteinExistence type="predicted"/>
<evidence type="ECO:0000313" key="2">
    <source>
        <dbReference type="EMBL" id="GFO19182.1"/>
    </source>
</evidence>
<feature type="domain" description="H-type lectin" evidence="1">
    <location>
        <begin position="107"/>
        <end position="170"/>
    </location>
</feature>
<sequence>MSSAPASRGSLRFRLSTLFMTVLVLSAVLDPISAMFFPALSHLLFGHVGDDVGDFYEPGFGGHDYLDHLRELQFRVTALEANARSGAVGGCESGVIGPLNSAQSTGTITFRRPFLTPPAISLALSDLQTTDQNAMTGFTIRPVSVSKTAASVRIAPLNANVAALFVSYMACPSNAAPVVTPSNLRG</sequence>
<evidence type="ECO:0000313" key="3">
    <source>
        <dbReference type="Proteomes" id="UP000735302"/>
    </source>
</evidence>
<protein>
    <recommendedName>
        <fullName evidence="1">H-type lectin domain-containing protein</fullName>
    </recommendedName>
</protein>
<dbReference type="Pfam" id="PF09458">
    <property type="entry name" value="H_lectin"/>
    <property type="match status" value="1"/>
</dbReference>
<name>A0AAV4BIH4_9GAST</name>
<comment type="caution">
    <text evidence="2">The sequence shown here is derived from an EMBL/GenBank/DDBJ whole genome shotgun (WGS) entry which is preliminary data.</text>
</comment>
<dbReference type="InterPro" id="IPR019019">
    <property type="entry name" value="H-type_lectin_domain"/>
</dbReference>
<organism evidence="2 3">
    <name type="scientific">Plakobranchus ocellatus</name>
    <dbReference type="NCBI Taxonomy" id="259542"/>
    <lineage>
        <taxon>Eukaryota</taxon>
        <taxon>Metazoa</taxon>
        <taxon>Spiralia</taxon>
        <taxon>Lophotrochozoa</taxon>
        <taxon>Mollusca</taxon>
        <taxon>Gastropoda</taxon>
        <taxon>Heterobranchia</taxon>
        <taxon>Euthyneura</taxon>
        <taxon>Panpulmonata</taxon>
        <taxon>Sacoglossa</taxon>
        <taxon>Placobranchoidea</taxon>
        <taxon>Plakobranchidae</taxon>
        <taxon>Plakobranchus</taxon>
    </lineage>
</organism>
<dbReference type="AlphaFoldDB" id="A0AAV4BIH4"/>
<dbReference type="InterPro" id="IPR037221">
    <property type="entry name" value="H-type_lectin_dom_sf"/>
</dbReference>
<dbReference type="Proteomes" id="UP000735302">
    <property type="component" value="Unassembled WGS sequence"/>
</dbReference>
<dbReference type="GO" id="GO:0007155">
    <property type="term" value="P:cell adhesion"/>
    <property type="evidence" value="ECO:0007669"/>
    <property type="project" value="InterPro"/>
</dbReference>
<dbReference type="EMBL" id="BLXT01005052">
    <property type="protein sequence ID" value="GFO19182.1"/>
    <property type="molecule type" value="Genomic_DNA"/>
</dbReference>
<accession>A0AAV4BIH4</accession>
<dbReference type="GO" id="GO:0030246">
    <property type="term" value="F:carbohydrate binding"/>
    <property type="evidence" value="ECO:0007669"/>
    <property type="project" value="InterPro"/>
</dbReference>
<dbReference type="Gene3D" id="2.60.40.2080">
    <property type="match status" value="1"/>
</dbReference>
<dbReference type="SUPFAM" id="SSF141086">
    <property type="entry name" value="Agglutinin HPA-like"/>
    <property type="match status" value="1"/>
</dbReference>
<keyword evidence="3" id="KW-1185">Reference proteome</keyword>
<reference evidence="2 3" key="1">
    <citation type="journal article" date="2021" name="Elife">
        <title>Chloroplast acquisition without the gene transfer in kleptoplastic sea slugs, Plakobranchus ocellatus.</title>
        <authorList>
            <person name="Maeda T."/>
            <person name="Takahashi S."/>
            <person name="Yoshida T."/>
            <person name="Shimamura S."/>
            <person name="Takaki Y."/>
            <person name="Nagai Y."/>
            <person name="Toyoda A."/>
            <person name="Suzuki Y."/>
            <person name="Arimoto A."/>
            <person name="Ishii H."/>
            <person name="Satoh N."/>
            <person name="Nishiyama T."/>
            <person name="Hasebe M."/>
            <person name="Maruyama T."/>
            <person name="Minagawa J."/>
            <person name="Obokata J."/>
            <person name="Shigenobu S."/>
        </authorList>
    </citation>
    <scope>NUCLEOTIDE SEQUENCE [LARGE SCALE GENOMIC DNA]</scope>
</reference>
<evidence type="ECO:0000259" key="1">
    <source>
        <dbReference type="Pfam" id="PF09458"/>
    </source>
</evidence>